<dbReference type="OrthoDB" id="8860232at2759"/>
<comment type="caution">
    <text evidence="3">The sequence shown here is derived from an EMBL/GenBank/DDBJ whole genome shotgun (WGS) entry which is preliminary data.</text>
</comment>
<keyword evidence="1" id="KW-0472">Membrane</keyword>
<protein>
    <recommendedName>
        <fullName evidence="2">FAM69 protein-kinase domain-containing protein</fullName>
    </recommendedName>
</protein>
<name>A0A3S1BMJ0_ELYCH</name>
<evidence type="ECO:0000313" key="3">
    <source>
        <dbReference type="EMBL" id="RUS87104.1"/>
    </source>
</evidence>
<organism evidence="3 4">
    <name type="scientific">Elysia chlorotica</name>
    <name type="common">Eastern emerald elysia</name>
    <name type="synonym">Sea slug</name>
    <dbReference type="NCBI Taxonomy" id="188477"/>
    <lineage>
        <taxon>Eukaryota</taxon>
        <taxon>Metazoa</taxon>
        <taxon>Spiralia</taxon>
        <taxon>Lophotrochozoa</taxon>
        <taxon>Mollusca</taxon>
        <taxon>Gastropoda</taxon>
        <taxon>Heterobranchia</taxon>
        <taxon>Euthyneura</taxon>
        <taxon>Panpulmonata</taxon>
        <taxon>Sacoglossa</taxon>
        <taxon>Placobranchoidea</taxon>
        <taxon>Plakobranchidae</taxon>
        <taxon>Elysia</taxon>
    </lineage>
</organism>
<dbReference type="InterPro" id="IPR022049">
    <property type="entry name" value="FAM69_kinase_dom"/>
</dbReference>
<proteinExistence type="predicted"/>
<feature type="transmembrane region" description="Helical" evidence="1">
    <location>
        <begin position="35"/>
        <end position="53"/>
    </location>
</feature>
<feature type="domain" description="FAM69 protein-kinase" evidence="2">
    <location>
        <begin position="181"/>
        <end position="383"/>
    </location>
</feature>
<accession>A0A3S1BMJ0</accession>
<dbReference type="PANTHER" id="PTHR21093:SF6">
    <property type="entry name" value="EF-HAND DOMAIN-CONTAINING PROTEIN"/>
    <property type="match status" value="1"/>
</dbReference>
<keyword evidence="1" id="KW-0812">Transmembrane</keyword>
<dbReference type="Pfam" id="PF12260">
    <property type="entry name" value="PIP49_C"/>
    <property type="match status" value="1"/>
</dbReference>
<gene>
    <name evidence="3" type="ORF">EGW08_005104</name>
</gene>
<evidence type="ECO:0000259" key="2">
    <source>
        <dbReference type="Pfam" id="PF12260"/>
    </source>
</evidence>
<keyword evidence="4" id="KW-1185">Reference proteome</keyword>
<dbReference type="AlphaFoldDB" id="A0A3S1BMJ0"/>
<dbReference type="EMBL" id="RQTK01000119">
    <property type="protein sequence ID" value="RUS87104.1"/>
    <property type="molecule type" value="Genomic_DNA"/>
</dbReference>
<sequence>MRIRWRSRQSYLLMFRNCLLRGPTKIILCVRFCRYHAYIGLSMLLMVLLWWNIGEVNDCGARSVVNTVCDDYFIKDAAGNLCTALCERQEFKSWVCDKFENGIKSFRHGSLVTKVSADYEVSWPRGSLQEGLSTKTFMLEVERFLKTELGLSNTDSFLSGLLKDADVNSDDKLNLGEAQNLWRLIHQPFFLVFSLFQDLSVFPSINGTCGGLSMWNHGPYLELGAGPLFDLSGLSWTLGLFSNNSYRWMLPAWSKRAKVMVGLLEVVSEFYDRSEGQFHLCNIDGLTLFHTKTFELALTESSLPLSGAQVSHALRNVSCRSWRDCTLTAQCQTQCDYRSRRCTAQLVKPTLTHACGLMKDYLLFDAPRFIRPSLGRLLRRCARLTWSAPDLDLQHSLLVQELRDILWGHIQHLTR</sequence>
<dbReference type="Proteomes" id="UP000271974">
    <property type="component" value="Unassembled WGS sequence"/>
</dbReference>
<keyword evidence="1" id="KW-1133">Transmembrane helix</keyword>
<evidence type="ECO:0000313" key="4">
    <source>
        <dbReference type="Proteomes" id="UP000271974"/>
    </source>
</evidence>
<evidence type="ECO:0000256" key="1">
    <source>
        <dbReference type="SAM" id="Phobius"/>
    </source>
</evidence>
<dbReference type="PANTHER" id="PTHR21093">
    <property type="entry name" value="DIVERGENT PROTEIN KINASE DOMAIN 1C-RELATED"/>
    <property type="match status" value="1"/>
</dbReference>
<reference evidence="3 4" key="1">
    <citation type="submission" date="2019-01" db="EMBL/GenBank/DDBJ databases">
        <title>A draft genome assembly of the solar-powered sea slug Elysia chlorotica.</title>
        <authorList>
            <person name="Cai H."/>
            <person name="Li Q."/>
            <person name="Fang X."/>
            <person name="Li J."/>
            <person name="Curtis N.E."/>
            <person name="Altenburger A."/>
            <person name="Shibata T."/>
            <person name="Feng M."/>
            <person name="Maeda T."/>
            <person name="Schwartz J.A."/>
            <person name="Shigenobu S."/>
            <person name="Lundholm N."/>
            <person name="Nishiyama T."/>
            <person name="Yang H."/>
            <person name="Hasebe M."/>
            <person name="Li S."/>
            <person name="Pierce S.K."/>
            <person name="Wang J."/>
        </authorList>
    </citation>
    <scope>NUCLEOTIDE SEQUENCE [LARGE SCALE GENOMIC DNA]</scope>
    <source>
        <strain evidence="3">EC2010</strain>
        <tissue evidence="3">Whole organism of an adult</tissue>
    </source>
</reference>